<dbReference type="InterPro" id="IPR036396">
    <property type="entry name" value="Cyt_P450_sf"/>
</dbReference>
<dbReference type="PANTHER" id="PTHR46696:SF1">
    <property type="entry name" value="CYTOCHROME P450 YJIB-RELATED"/>
    <property type="match status" value="1"/>
</dbReference>
<dbReference type="Gene3D" id="1.10.630.10">
    <property type="entry name" value="Cytochrome P450"/>
    <property type="match status" value="1"/>
</dbReference>
<organism evidence="3 4">
    <name type="scientific">Nonomuraea mangrovi</name>
    <dbReference type="NCBI Taxonomy" id="2316207"/>
    <lineage>
        <taxon>Bacteria</taxon>
        <taxon>Bacillati</taxon>
        <taxon>Actinomycetota</taxon>
        <taxon>Actinomycetes</taxon>
        <taxon>Streptosporangiales</taxon>
        <taxon>Streptosporangiaceae</taxon>
        <taxon>Nonomuraea</taxon>
    </lineage>
</organism>
<accession>A0ABW4TD41</accession>
<evidence type="ECO:0000256" key="1">
    <source>
        <dbReference type="ARBA" id="ARBA00010617"/>
    </source>
</evidence>
<name>A0ABW4TD41_9ACTN</name>
<dbReference type="Proteomes" id="UP001597368">
    <property type="component" value="Unassembled WGS sequence"/>
</dbReference>
<dbReference type="InterPro" id="IPR002397">
    <property type="entry name" value="Cyt_P450_B"/>
</dbReference>
<dbReference type="PROSITE" id="PS00086">
    <property type="entry name" value="CYTOCHROME_P450"/>
    <property type="match status" value="1"/>
</dbReference>
<keyword evidence="2" id="KW-0560">Oxidoreductase</keyword>
<keyword evidence="4" id="KW-1185">Reference proteome</keyword>
<sequence>MDPYAFYRDPYLVYTIARRTPGLAFVRDLDAWLVARHADVREVLGRPDVFSSAGALRPDQVPGQEAIAELAKGFQQTRTVLTTDGEAHQRYRRPITRGLSPGRVGAAVPYIAERVDALMDALPGEGPVDWMAAYARPLPAEVFGHLLGLDPADVHPAVEAGRRAEELLFRPLSPAEQADAARAAVGLQHLLHGYALREPGEDLIGEMVRGLTPNDPHELVSNLQNLLLAGHLTTSALLGTLLLNLLRHREQWELLCERPSLIPAAIEEGARFDAPVQGFRRTVTAPYTLAGHELREGDQVFVSYGSAGRDEAVFERADAFDITRDPVRHLSFGHGAHGCPGSQLAREQVRLTLERLTARRPGLRLVSGRVTMEPSLIHRSPETLHLTW</sequence>
<dbReference type="SUPFAM" id="SSF48264">
    <property type="entry name" value="Cytochrome P450"/>
    <property type="match status" value="1"/>
</dbReference>
<dbReference type="PANTHER" id="PTHR46696">
    <property type="entry name" value="P450, PUTATIVE (EUROFUNG)-RELATED"/>
    <property type="match status" value="1"/>
</dbReference>
<evidence type="ECO:0000256" key="2">
    <source>
        <dbReference type="RuleBase" id="RU000461"/>
    </source>
</evidence>
<proteinExistence type="inferred from homology"/>
<evidence type="ECO:0000313" key="4">
    <source>
        <dbReference type="Proteomes" id="UP001597368"/>
    </source>
</evidence>
<comment type="caution">
    <text evidence="3">The sequence shown here is derived from an EMBL/GenBank/DDBJ whole genome shotgun (WGS) entry which is preliminary data.</text>
</comment>
<evidence type="ECO:0000313" key="3">
    <source>
        <dbReference type="EMBL" id="MFD1939920.1"/>
    </source>
</evidence>
<reference evidence="4" key="1">
    <citation type="journal article" date="2019" name="Int. J. Syst. Evol. Microbiol.">
        <title>The Global Catalogue of Microorganisms (GCM) 10K type strain sequencing project: providing services to taxonomists for standard genome sequencing and annotation.</title>
        <authorList>
            <consortium name="The Broad Institute Genomics Platform"/>
            <consortium name="The Broad Institute Genome Sequencing Center for Infectious Disease"/>
            <person name="Wu L."/>
            <person name="Ma J."/>
        </authorList>
    </citation>
    <scope>NUCLEOTIDE SEQUENCE [LARGE SCALE GENOMIC DNA]</scope>
    <source>
        <strain evidence="4">ICMP 6774ER</strain>
    </source>
</reference>
<keyword evidence="2" id="KW-0503">Monooxygenase</keyword>
<comment type="similarity">
    <text evidence="1 2">Belongs to the cytochrome P450 family.</text>
</comment>
<dbReference type="InterPro" id="IPR001128">
    <property type="entry name" value="Cyt_P450"/>
</dbReference>
<keyword evidence="2" id="KW-0408">Iron</keyword>
<dbReference type="InterPro" id="IPR017972">
    <property type="entry name" value="Cyt_P450_CS"/>
</dbReference>
<keyword evidence="2" id="KW-0349">Heme</keyword>
<gene>
    <name evidence="3" type="ORF">ACFSKW_51535</name>
</gene>
<dbReference type="PRINTS" id="PR00359">
    <property type="entry name" value="BP450"/>
</dbReference>
<dbReference type="RefSeq" id="WP_379582645.1">
    <property type="nucleotide sequence ID" value="NZ_JBHUFV010000098.1"/>
</dbReference>
<dbReference type="Pfam" id="PF00067">
    <property type="entry name" value="p450"/>
    <property type="match status" value="1"/>
</dbReference>
<dbReference type="EMBL" id="JBHUFV010000098">
    <property type="protein sequence ID" value="MFD1939920.1"/>
    <property type="molecule type" value="Genomic_DNA"/>
</dbReference>
<protein>
    <submittedName>
        <fullName evidence="3">Cytochrome P450</fullName>
    </submittedName>
</protein>
<keyword evidence="2" id="KW-0479">Metal-binding</keyword>